<dbReference type="EMBL" id="JAUTXT010000047">
    <property type="protein sequence ID" value="KAK3671112.1"/>
    <property type="molecule type" value="Genomic_DNA"/>
</dbReference>
<evidence type="ECO:0000313" key="3">
    <source>
        <dbReference type="Proteomes" id="UP001274830"/>
    </source>
</evidence>
<protein>
    <submittedName>
        <fullName evidence="2">Uncharacterized protein</fullName>
    </submittedName>
</protein>
<keyword evidence="3" id="KW-1185">Reference proteome</keyword>
<proteinExistence type="predicted"/>
<dbReference type="Proteomes" id="UP001274830">
    <property type="component" value="Unassembled WGS sequence"/>
</dbReference>
<gene>
    <name evidence="2" type="ORF">LTR78_009073</name>
</gene>
<feature type="region of interest" description="Disordered" evidence="1">
    <location>
        <begin position="51"/>
        <end position="77"/>
    </location>
</feature>
<organism evidence="2 3">
    <name type="scientific">Recurvomyces mirabilis</name>
    <dbReference type="NCBI Taxonomy" id="574656"/>
    <lineage>
        <taxon>Eukaryota</taxon>
        <taxon>Fungi</taxon>
        <taxon>Dikarya</taxon>
        <taxon>Ascomycota</taxon>
        <taxon>Pezizomycotina</taxon>
        <taxon>Dothideomycetes</taxon>
        <taxon>Dothideomycetidae</taxon>
        <taxon>Mycosphaerellales</taxon>
        <taxon>Teratosphaeriaceae</taxon>
        <taxon>Recurvomyces</taxon>
    </lineage>
</organism>
<dbReference type="AlphaFoldDB" id="A0AAE0TSF1"/>
<feature type="compositionally biased region" description="Acidic residues" evidence="1">
    <location>
        <begin position="58"/>
        <end position="74"/>
    </location>
</feature>
<name>A0AAE0TSF1_9PEZI</name>
<reference evidence="2" key="1">
    <citation type="submission" date="2023-07" db="EMBL/GenBank/DDBJ databases">
        <title>Black Yeasts Isolated from many extreme environments.</title>
        <authorList>
            <person name="Coleine C."/>
            <person name="Stajich J.E."/>
            <person name="Selbmann L."/>
        </authorList>
    </citation>
    <scope>NUCLEOTIDE SEQUENCE</scope>
    <source>
        <strain evidence="2">CCFEE 5485</strain>
    </source>
</reference>
<evidence type="ECO:0000313" key="2">
    <source>
        <dbReference type="EMBL" id="KAK3671112.1"/>
    </source>
</evidence>
<comment type="caution">
    <text evidence="2">The sequence shown here is derived from an EMBL/GenBank/DDBJ whole genome shotgun (WGS) entry which is preliminary data.</text>
</comment>
<evidence type="ECO:0000256" key="1">
    <source>
        <dbReference type="SAM" id="MobiDB-lite"/>
    </source>
</evidence>
<accession>A0AAE0TSF1</accession>
<sequence>MSGVVPIYLGQQMLHDALDMCDQLEIDQGKNETIDLLRDKTNALLQADLEERERAREEVEESQDASEAEDEGEDGGIWLEDAVEDAMMGLKLDKWAELVHCQWNLSSLSVEADDGYRPTQSCNPTVPVAVADESWLNPPEKCARSRQEHQEGASIWQQRSFRYSN</sequence>